<comment type="caution">
    <text evidence="1">The sequence shown here is derived from an EMBL/GenBank/DDBJ whole genome shotgun (WGS) entry which is preliminary data.</text>
</comment>
<dbReference type="EMBL" id="JABSTU010003196">
    <property type="protein sequence ID" value="KAH7975278.1"/>
    <property type="molecule type" value="Genomic_DNA"/>
</dbReference>
<reference evidence="1" key="1">
    <citation type="journal article" date="2020" name="Cell">
        <title>Large-Scale Comparative Analyses of Tick Genomes Elucidate Their Genetic Diversity and Vector Capacities.</title>
        <authorList>
            <consortium name="Tick Genome and Microbiome Consortium (TIGMIC)"/>
            <person name="Jia N."/>
            <person name="Wang J."/>
            <person name="Shi W."/>
            <person name="Du L."/>
            <person name="Sun Y."/>
            <person name="Zhan W."/>
            <person name="Jiang J.F."/>
            <person name="Wang Q."/>
            <person name="Zhang B."/>
            <person name="Ji P."/>
            <person name="Bell-Sakyi L."/>
            <person name="Cui X.M."/>
            <person name="Yuan T.T."/>
            <person name="Jiang B.G."/>
            <person name="Yang W.F."/>
            <person name="Lam T.T."/>
            <person name="Chang Q.C."/>
            <person name="Ding S.J."/>
            <person name="Wang X.J."/>
            <person name="Zhu J.G."/>
            <person name="Ruan X.D."/>
            <person name="Zhao L."/>
            <person name="Wei J.T."/>
            <person name="Ye R.Z."/>
            <person name="Que T.C."/>
            <person name="Du C.H."/>
            <person name="Zhou Y.H."/>
            <person name="Cheng J.X."/>
            <person name="Dai P.F."/>
            <person name="Guo W.B."/>
            <person name="Han X.H."/>
            <person name="Huang E.J."/>
            <person name="Li L.F."/>
            <person name="Wei W."/>
            <person name="Gao Y.C."/>
            <person name="Liu J.Z."/>
            <person name="Shao H.Z."/>
            <person name="Wang X."/>
            <person name="Wang C.C."/>
            <person name="Yang T.C."/>
            <person name="Huo Q.B."/>
            <person name="Li W."/>
            <person name="Chen H.Y."/>
            <person name="Chen S.E."/>
            <person name="Zhou L.G."/>
            <person name="Ni X.B."/>
            <person name="Tian J.H."/>
            <person name="Sheng Y."/>
            <person name="Liu T."/>
            <person name="Pan Y.S."/>
            <person name="Xia L.Y."/>
            <person name="Li J."/>
            <person name="Zhao F."/>
            <person name="Cao W.C."/>
        </authorList>
    </citation>
    <scope>NUCLEOTIDE SEQUENCE</scope>
    <source>
        <strain evidence="1">Rmic-2018</strain>
    </source>
</reference>
<keyword evidence="2" id="KW-1185">Reference proteome</keyword>
<reference evidence="1" key="2">
    <citation type="submission" date="2021-09" db="EMBL/GenBank/DDBJ databases">
        <authorList>
            <person name="Jia N."/>
            <person name="Wang J."/>
            <person name="Shi W."/>
            <person name="Du L."/>
            <person name="Sun Y."/>
            <person name="Zhan W."/>
            <person name="Jiang J."/>
            <person name="Wang Q."/>
            <person name="Zhang B."/>
            <person name="Ji P."/>
            <person name="Sakyi L.B."/>
            <person name="Cui X."/>
            <person name="Yuan T."/>
            <person name="Jiang B."/>
            <person name="Yang W."/>
            <person name="Lam T.T.-Y."/>
            <person name="Chang Q."/>
            <person name="Ding S."/>
            <person name="Wang X."/>
            <person name="Zhu J."/>
            <person name="Ruan X."/>
            <person name="Zhao L."/>
            <person name="Wei J."/>
            <person name="Que T."/>
            <person name="Du C."/>
            <person name="Cheng J."/>
            <person name="Dai P."/>
            <person name="Han X."/>
            <person name="Huang E."/>
            <person name="Gao Y."/>
            <person name="Liu J."/>
            <person name="Shao H."/>
            <person name="Ye R."/>
            <person name="Li L."/>
            <person name="Wei W."/>
            <person name="Wang X."/>
            <person name="Wang C."/>
            <person name="Huo Q."/>
            <person name="Li W."/>
            <person name="Guo W."/>
            <person name="Chen H."/>
            <person name="Chen S."/>
            <person name="Zhou L."/>
            <person name="Zhou L."/>
            <person name="Ni X."/>
            <person name="Tian J."/>
            <person name="Zhou Y."/>
            <person name="Sheng Y."/>
            <person name="Liu T."/>
            <person name="Pan Y."/>
            <person name="Xia L."/>
            <person name="Li J."/>
            <person name="Zhao F."/>
            <person name="Cao W."/>
        </authorList>
    </citation>
    <scope>NUCLEOTIDE SEQUENCE</scope>
    <source>
        <strain evidence="1">Rmic-2018</strain>
        <tissue evidence="1">Larvae</tissue>
    </source>
</reference>
<dbReference type="Proteomes" id="UP000821866">
    <property type="component" value="Unassembled WGS sequence"/>
</dbReference>
<dbReference type="AlphaFoldDB" id="A0A9J6D0V2"/>
<protein>
    <submittedName>
        <fullName evidence="1">Uncharacterized protein</fullName>
    </submittedName>
</protein>
<evidence type="ECO:0000313" key="1">
    <source>
        <dbReference type="EMBL" id="KAH7975278.1"/>
    </source>
</evidence>
<sequence>MKECRSGRRDSPPWRRRRSLQLFGWLLLAAMATLVLLGAPPWPSGVDYSSSPPVELTRHPFWTYDPVFQEPRDPRQLCSLPVVHPLHPSVWPHLKRTVPIQCKVRGVFVNRGLRSWTSEATCASTKALGTSSKSLRCTYTPAERDGDDRVNYGDPVPFTRDGIPLQHDVVYVSCRNYFEIPVYSNVHAAVLRIPKSMMTSPTPEAQNRPKCSGVWPRFDIEVGR</sequence>
<gene>
    <name evidence="1" type="ORF">HPB51_027075</name>
</gene>
<accession>A0A9J6D0V2</accession>
<dbReference type="VEuPathDB" id="VectorBase:LOC119183341"/>
<proteinExistence type="predicted"/>
<evidence type="ECO:0000313" key="2">
    <source>
        <dbReference type="Proteomes" id="UP000821866"/>
    </source>
</evidence>
<organism evidence="1 2">
    <name type="scientific">Rhipicephalus microplus</name>
    <name type="common">Cattle tick</name>
    <name type="synonym">Boophilus microplus</name>
    <dbReference type="NCBI Taxonomy" id="6941"/>
    <lineage>
        <taxon>Eukaryota</taxon>
        <taxon>Metazoa</taxon>
        <taxon>Ecdysozoa</taxon>
        <taxon>Arthropoda</taxon>
        <taxon>Chelicerata</taxon>
        <taxon>Arachnida</taxon>
        <taxon>Acari</taxon>
        <taxon>Parasitiformes</taxon>
        <taxon>Ixodida</taxon>
        <taxon>Ixodoidea</taxon>
        <taxon>Ixodidae</taxon>
        <taxon>Rhipicephalinae</taxon>
        <taxon>Rhipicephalus</taxon>
        <taxon>Boophilus</taxon>
    </lineage>
</organism>
<name>A0A9J6D0V2_RHIMP</name>